<keyword evidence="1" id="KW-0732">Signal</keyword>
<proteinExistence type="predicted"/>
<protein>
    <submittedName>
        <fullName evidence="2">VWFA-related protein</fullName>
    </submittedName>
</protein>
<organism evidence="2 3">
    <name type="scientific">Granulicella aggregans</name>
    <dbReference type="NCBI Taxonomy" id="474949"/>
    <lineage>
        <taxon>Bacteria</taxon>
        <taxon>Pseudomonadati</taxon>
        <taxon>Acidobacteriota</taxon>
        <taxon>Terriglobia</taxon>
        <taxon>Terriglobales</taxon>
        <taxon>Acidobacteriaceae</taxon>
        <taxon>Granulicella</taxon>
    </lineage>
</organism>
<feature type="signal peptide" evidence="1">
    <location>
        <begin position="1"/>
        <end position="21"/>
    </location>
</feature>
<sequence>MSGFVARVLVGSVLLAGVATGFGQAGIAPAPTPPARMYLNVEVTSAHGGPVTGLQQQDFSLFNNKAPQTISTFTEIDGSVAPTEVVLLIDVMNSQEITMSRERPELDKFLLSRDGKMAYPTTIGVLTEKGIHIQPAPSTDGKGLKEALDRYLPSVRANHLTPGFHGGEERVELSLRALSGVVAQMRQRPGRKLLLWVSPGWPVFSGPAMYLSDKQQQELYHQIASVSEMLRQARVTLYHIDPLGSSESVFQSQSYQQYLKPATKPSQATPGELALQVLATQSGGLVLGASGDIAGLIEKAVDDTKSFYEISFDPKAAEGMDEYHRLEVKVAKPGVVARTRWGYYGQP</sequence>
<feature type="chain" id="PRO_5031117024" evidence="1">
    <location>
        <begin position="22"/>
        <end position="347"/>
    </location>
</feature>
<name>A0A7W7ZCE8_9BACT</name>
<dbReference type="EMBL" id="JACHIP010000002">
    <property type="protein sequence ID" value="MBB5057354.1"/>
    <property type="molecule type" value="Genomic_DNA"/>
</dbReference>
<dbReference type="AlphaFoldDB" id="A0A7W7ZCE8"/>
<reference evidence="2 3" key="1">
    <citation type="submission" date="2020-08" db="EMBL/GenBank/DDBJ databases">
        <title>Genomic Encyclopedia of Type Strains, Phase IV (KMG-V): Genome sequencing to study the core and pangenomes of soil and plant-associated prokaryotes.</title>
        <authorList>
            <person name="Whitman W."/>
        </authorList>
    </citation>
    <scope>NUCLEOTIDE SEQUENCE [LARGE SCALE GENOMIC DNA]</scope>
    <source>
        <strain evidence="2 3">M8UP14</strain>
    </source>
</reference>
<dbReference type="RefSeq" id="WP_184216014.1">
    <property type="nucleotide sequence ID" value="NZ_JACHIP010000002.1"/>
</dbReference>
<gene>
    <name evidence="2" type="ORF">HDF16_002039</name>
</gene>
<dbReference type="Proteomes" id="UP000540989">
    <property type="component" value="Unassembled WGS sequence"/>
</dbReference>
<evidence type="ECO:0000256" key="1">
    <source>
        <dbReference type="SAM" id="SignalP"/>
    </source>
</evidence>
<keyword evidence="3" id="KW-1185">Reference proteome</keyword>
<evidence type="ECO:0000313" key="3">
    <source>
        <dbReference type="Proteomes" id="UP000540989"/>
    </source>
</evidence>
<evidence type="ECO:0000313" key="2">
    <source>
        <dbReference type="EMBL" id="MBB5057354.1"/>
    </source>
</evidence>
<accession>A0A7W7ZCE8</accession>
<dbReference type="InterPro" id="IPR017802">
    <property type="entry name" value="VWFA-rel_acidobac-type"/>
</dbReference>
<dbReference type="NCBIfam" id="TIGR03436">
    <property type="entry name" value="acidobact_VWFA"/>
    <property type="match status" value="1"/>
</dbReference>
<comment type="caution">
    <text evidence="2">The sequence shown here is derived from an EMBL/GenBank/DDBJ whole genome shotgun (WGS) entry which is preliminary data.</text>
</comment>